<dbReference type="GO" id="GO:0005789">
    <property type="term" value="C:endoplasmic reticulum membrane"/>
    <property type="evidence" value="ECO:0007669"/>
    <property type="project" value="TreeGrafter"/>
</dbReference>
<dbReference type="GO" id="GO:0019829">
    <property type="term" value="F:ATPase-coupled monoatomic cation transmembrane transporter activity"/>
    <property type="evidence" value="ECO:0007669"/>
    <property type="project" value="TreeGrafter"/>
</dbReference>
<dbReference type="Proteomes" id="UP000281553">
    <property type="component" value="Unassembled WGS sequence"/>
</dbReference>
<proteinExistence type="predicted"/>
<evidence type="ECO:0000313" key="7">
    <source>
        <dbReference type="EMBL" id="VDN37508.1"/>
    </source>
</evidence>
<dbReference type="InterPro" id="IPR023299">
    <property type="entry name" value="ATPase_P-typ_cyto_dom_N"/>
</dbReference>
<dbReference type="OrthoDB" id="48943at2759"/>
<dbReference type="GO" id="GO:0006874">
    <property type="term" value="P:intracellular calcium ion homeostasis"/>
    <property type="evidence" value="ECO:0007669"/>
    <property type="project" value="TreeGrafter"/>
</dbReference>
<evidence type="ECO:0000256" key="2">
    <source>
        <dbReference type="ARBA" id="ARBA00022723"/>
    </source>
</evidence>
<evidence type="ECO:0000256" key="1">
    <source>
        <dbReference type="ARBA" id="ARBA00004141"/>
    </source>
</evidence>
<evidence type="ECO:0000256" key="4">
    <source>
        <dbReference type="ARBA" id="ARBA00022840"/>
    </source>
</evidence>
<keyword evidence="8" id="KW-1185">Reference proteome</keyword>
<dbReference type="PANTHER" id="PTHR45630">
    <property type="entry name" value="CATION-TRANSPORTING ATPASE-RELATED"/>
    <property type="match status" value="1"/>
</dbReference>
<dbReference type="GO" id="GO:0046872">
    <property type="term" value="F:metal ion binding"/>
    <property type="evidence" value="ECO:0007669"/>
    <property type="project" value="UniProtKB-KW"/>
</dbReference>
<evidence type="ECO:0000256" key="6">
    <source>
        <dbReference type="ARBA" id="ARBA00022967"/>
    </source>
</evidence>
<keyword evidence="5" id="KW-0460">Magnesium</keyword>
<feature type="non-terminal residue" evidence="7">
    <location>
        <position position="103"/>
    </location>
</feature>
<keyword evidence="4" id="KW-0067">ATP-binding</keyword>
<name>A0A3P7NP75_DIBLA</name>
<reference evidence="7 8" key="1">
    <citation type="submission" date="2018-11" db="EMBL/GenBank/DDBJ databases">
        <authorList>
            <consortium name="Pathogen Informatics"/>
        </authorList>
    </citation>
    <scope>NUCLEOTIDE SEQUENCE [LARGE SCALE GENOMIC DNA]</scope>
</reference>
<keyword evidence="6" id="KW-1278">Translocase</keyword>
<evidence type="ECO:0000256" key="3">
    <source>
        <dbReference type="ARBA" id="ARBA00022741"/>
    </source>
</evidence>
<protein>
    <submittedName>
        <fullName evidence="7">Uncharacterized protein</fullName>
    </submittedName>
</protein>
<dbReference type="AlphaFoldDB" id="A0A3P7NP75"/>
<keyword evidence="3" id="KW-0547">Nucleotide-binding</keyword>
<dbReference type="GO" id="GO:0005524">
    <property type="term" value="F:ATP binding"/>
    <property type="evidence" value="ECO:0007669"/>
    <property type="project" value="UniProtKB-KW"/>
</dbReference>
<dbReference type="PANTHER" id="PTHR45630:SF7">
    <property type="entry name" value="ENDOPLASMIC RETICULUM TRANSMEMBRANE HELIX TRANSLOCASE"/>
    <property type="match status" value="1"/>
</dbReference>
<accession>A0A3P7NP75</accession>
<keyword evidence="2" id="KW-0479">Metal-binding</keyword>
<sequence>MSVVVGYQNTANVNISYMACVKGSPEVLKAMLIDAPPDYDEAYLQMARRGARVLALGQKPLGDLSHQQVRLNNRLSGELGNSSGSLSPFTRVTLSLSLSLSLS</sequence>
<dbReference type="SUPFAM" id="SSF81660">
    <property type="entry name" value="Metal cation-transporting ATPase, ATP-binding domain N"/>
    <property type="match status" value="1"/>
</dbReference>
<dbReference type="InterPro" id="IPR006544">
    <property type="entry name" value="P-type_TPase_V"/>
</dbReference>
<dbReference type="GO" id="GO:0015662">
    <property type="term" value="F:P-type ion transporter activity"/>
    <property type="evidence" value="ECO:0007669"/>
    <property type="project" value="TreeGrafter"/>
</dbReference>
<dbReference type="Gene3D" id="3.40.1110.10">
    <property type="entry name" value="Calcium-transporting ATPase, cytoplasmic domain N"/>
    <property type="match status" value="1"/>
</dbReference>
<dbReference type="EMBL" id="UYRU01091043">
    <property type="protein sequence ID" value="VDN37508.1"/>
    <property type="molecule type" value="Genomic_DNA"/>
</dbReference>
<evidence type="ECO:0000256" key="5">
    <source>
        <dbReference type="ARBA" id="ARBA00022842"/>
    </source>
</evidence>
<gene>
    <name evidence="7" type="ORF">DILT_LOCUS17339</name>
</gene>
<evidence type="ECO:0000313" key="8">
    <source>
        <dbReference type="Proteomes" id="UP000281553"/>
    </source>
</evidence>
<organism evidence="7 8">
    <name type="scientific">Dibothriocephalus latus</name>
    <name type="common">Fish tapeworm</name>
    <name type="synonym">Diphyllobothrium latum</name>
    <dbReference type="NCBI Taxonomy" id="60516"/>
    <lineage>
        <taxon>Eukaryota</taxon>
        <taxon>Metazoa</taxon>
        <taxon>Spiralia</taxon>
        <taxon>Lophotrochozoa</taxon>
        <taxon>Platyhelminthes</taxon>
        <taxon>Cestoda</taxon>
        <taxon>Eucestoda</taxon>
        <taxon>Diphyllobothriidea</taxon>
        <taxon>Diphyllobothriidae</taxon>
        <taxon>Dibothriocephalus</taxon>
    </lineage>
</organism>
<comment type="subcellular location">
    <subcellularLocation>
        <location evidence="1">Membrane</location>
        <topology evidence="1">Multi-pass membrane protein</topology>
    </subcellularLocation>
</comment>